<dbReference type="InterPro" id="IPR035093">
    <property type="entry name" value="RelE/ParE_toxin_dom_sf"/>
</dbReference>
<evidence type="ECO:0000313" key="3">
    <source>
        <dbReference type="Proteomes" id="UP000095463"/>
    </source>
</evidence>
<keyword evidence="1" id="KW-1277">Toxin-antitoxin system</keyword>
<dbReference type="AlphaFoldDB" id="A0A1E5XHC0"/>
<evidence type="ECO:0000313" key="2">
    <source>
        <dbReference type="EMBL" id="OEO27999.1"/>
    </source>
</evidence>
<accession>A0A1E5XHC0</accession>
<name>A0A1E5XHC0_9HYPH</name>
<comment type="caution">
    <text evidence="2">The sequence shown here is derived from an EMBL/GenBank/DDBJ whole genome shotgun (WGS) entry which is preliminary data.</text>
</comment>
<evidence type="ECO:0000256" key="1">
    <source>
        <dbReference type="ARBA" id="ARBA00022649"/>
    </source>
</evidence>
<gene>
    <name evidence="2" type="ORF">VW23_006735</name>
</gene>
<organism evidence="2 3">
    <name type="scientific">Devosia insulae DS-56</name>
    <dbReference type="NCBI Taxonomy" id="1116389"/>
    <lineage>
        <taxon>Bacteria</taxon>
        <taxon>Pseudomonadati</taxon>
        <taxon>Pseudomonadota</taxon>
        <taxon>Alphaproteobacteria</taxon>
        <taxon>Hyphomicrobiales</taxon>
        <taxon>Devosiaceae</taxon>
        <taxon>Devosia</taxon>
    </lineage>
</organism>
<proteinExistence type="predicted"/>
<dbReference type="RefSeq" id="WP_069912665.1">
    <property type="nucleotide sequence ID" value="NZ_LAJE02000402.1"/>
</dbReference>
<dbReference type="OrthoDB" id="595470at2"/>
<evidence type="ECO:0008006" key="4">
    <source>
        <dbReference type="Google" id="ProtNLM"/>
    </source>
</evidence>
<dbReference type="InterPro" id="IPR007712">
    <property type="entry name" value="RelE/ParE_toxin"/>
</dbReference>
<protein>
    <recommendedName>
        <fullName evidence="4">Plasmid stabilization protein</fullName>
    </recommendedName>
</protein>
<keyword evidence="3" id="KW-1185">Reference proteome</keyword>
<dbReference type="Gene3D" id="3.30.2310.20">
    <property type="entry name" value="RelE-like"/>
    <property type="match status" value="1"/>
</dbReference>
<dbReference type="Pfam" id="PF05016">
    <property type="entry name" value="ParE_toxin"/>
    <property type="match status" value="1"/>
</dbReference>
<sequence length="103" mass="11192">MTNKRRVVVTAEAVADIEAIGAYVASDSAYQAARLLTGLNLAIADLATAAQHYPVVITRGEDAVRRRVVGSYNVLYWIVGDRVEIVRVLHGARNLEAILFPEG</sequence>
<dbReference type="Proteomes" id="UP000095463">
    <property type="component" value="Unassembled WGS sequence"/>
</dbReference>
<reference evidence="2 3" key="1">
    <citation type="journal article" date="2015" name="Genome Announc.">
        <title>Genome Assemblies of Three Soil-Associated Devosia species: D. insulae, D. limi, and D. soli.</title>
        <authorList>
            <person name="Hassan Y.I."/>
            <person name="Lepp D."/>
            <person name="Zhou T."/>
        </authorList>
    </citation>
    <scope>NUCLEOTIDE SEQUENCE [LARGE SCALE GENOMIC DNA]</scope>
    <source>
        <strain evidence="2 3">DS-56</strain>
    </source>
</reference>
<dbReference type="EMBL" id="LAJE02000402">
    <property type="protein sequence ID" value="OEO27999.1"/>
    <property type="molecule type" value="Genomic_DNA"/>
</dbReference>